<sequence>MQQLLAKYGKITDLLEEEAETFRSLASTKREFEAGEVLVASELQSPDQLYIVDDGRLFASMELRNGERAITRLYFPGDIMGTANIPFDHATQTITANTASSMYIFPRSNLVDAFTRLPRIAAIFYTFAALENAILNDRLVSIGRTRGRARLASLLLEIAAREHLVECDDPNICRPALTQEQIGDAIGLTTVQVSRLFKELTTQKLIKRRDGNVELLDPTALQDLGLFRNRYEDLDLDWFEEDF</sequence>
<dbReference type="EMBL" id="JAGSPC010000001">
    <property type="protein sequence ID" value="MBV7258374.1"/>
    <property type="molecule type" value="Genomic_DNA"/>
</dbReference>
<dbReference type="PROSITE" id="PS51063">
    <property type="entry name" value="HTH_CRP_2"/>
    <property type="match status" value="1"/>
</dbReference>
<keyword evidence="3" id="KW-1185">Reference proteome</keyword>
<dbReference type="RefSeq" id="WP_218403703.1">
    <property type="nucleotide sequence ID" value="NZ_JAGSPC010000001.1"/>
</dbReference>
<name>A0A9X1F1F2_9SPHN</name>
<dbReference type="CDD" id="cd00092">
    <property type="entry name" value="HTH_CRP"/>
    <property type="match status" value="1"/>
</dbReference>
<evidence type="ECO:0000313" key="3">
    <source>
        <dbReference type="Proteomes" id="UP001138681"/>
    </source>
</evidence>
<dbReference type="InterPro" id="IPR012318">
    <property type="entry name" value="HTH_CRP"/>
</dbReference>
<dbReference type="InterPro" id="IPR000595">
    <property type="entry name" value="cNMP-bd_dom"/>
</dbReference>
<dbReference type="Proteomes" id="UP001138681">
    <property type="component" value="Unassembled WGS sequence"/>
</dbReference>
<protein>
    <submittedName>
        <fullName evidence="2">Crp/Fnr family transcriptional regulator</fullName>
    </submittedName>
</protein>
<gene>
    <name evidence="2" type="ORF">KCG46_02150</name>
</gene>
<dbReference type="Pfam" id="PF13545">
    <property type="entry name" value="HTH_Crp_2"/>
    <property type="match status" value="1"/>
</dbReference>
<dbReference type="GO" id="GO:0006355">
    <property type="term" value="P:regulation of DNA-templated transcription"/>
    <property type="evidence" value="ECO:0007669"/>
    <property type="project" value="InterPro"/>
</dbReference>
<dbReference type="GO" id="GO:0003677">
    <property type="term" value="F:DNA binding"/>
    <property type="evidence" value="ECO:0007669"/>
    <property type="project" value="InterPro"/>
</dbReference>
<dbReference type="AlphaFoldDB" id="A0A9X1F1F2"/>
<evidence type="ECO:0000313" key="2">
    <source>
        <dbReference type="EMBL" id="MBV7258374.1"/>
    </source>
</evidence>
<accession>A0A9X1F1F2</accession>
<proteinExistence type="predicted"/>
<comment type="caution">
    <text evidence="2">The sequence shown here is derived from an EMBL/GenBank/DDBJ whole genome shotgun (WGS) entry which is preliminary data.</text>
</comment>
<dbReference type="Pfam" id="PF00027">
    <property type="entry name" value="cNMP_binding"/>
    <property type="match status" value="1"/>
</dbReference>
<organism evidence="2 3">
    <name type="scientific">Erythrobacter crassostreae</name>
    <dbReference type="NCBI Taxonomy" id="2828328"/>
    <lineage>
        <taxon>Bacteria</taxon>
        <taxon>Pseudomonadati</taxon>
        <taxon>Pseudomonadota</taxon>
        <taxon>Alphaproteobacteria</taxon>
        <taxon>Sphingomonadales</taxon>
        <taxon>Erythrobacteraceae</taxon>
        <taxon>Erythrobacter/Porphyrobacter group</taxon>
        <taxon>Erythrobacter</taxon>
    </lineage>
</organism>
<feature type="domain" description="HTH crp-type" evidence="1">
    <location>
        <begin position="145"/>
        <end position="219"/>
    </location>
</feature>
<evidence type="ECO:0000259" key="1">
    <source>
        <dbReference type="PROSITE" id="PS51063"/>
    </source>
</evidence>
<reference evidence="2" key="1">
    <citation type="submission" date="2021-04" db="EMBL/GenBank/DDBJ databases">
        <authorList>
            <person name="Pira H."/>
            <person name="Risdian C."/>
            <person name="Wink J."/>
        </authorList>
    </citation>
    <scope>NUCLEOTIDE SEQUENCE</scope>
    <source>
        <strain evidence="2">WH158</strain>
    </source>
</reference>
<dbReference type="SMART" id="SM00419">
    <property type="entry name" value="HTH_CRP"/>
    <property type="match status" value="1"/>
</dbReference>
<dbReference type="CDD" id="cd00038">
    <property type="entry name" value="CAP_ED"/>
    <property type="match status" value="1"/>
</dbReference>